<accession>A0A6A2X829</accession>
<organism evidence="1 2">
    <name type="scientific">Hibiscus syriacus</name>
    <name type="common">Rose of Sharon</name>
    <dbReference type="NCBI Taxonomy" id="106335"/>
    <lineage>
        <taxon>Eukaryota</taxon>
        <taxon>Viridiplantae</taxon>
        <taxon>Streptophyta</taxon>
        <taxon>Embryophyta</taxon>
        <taxon>Tracheophyta</taxon>
        <taxon>Spermatophyta</taxon>
        <taxon>Magnoliopsida</taxon>
        <taxon>eudicotyledons</taxon>
        <taxon>Gunneridae</taxon>
        <taxon>Pentapetalae</taxon>
        <taxon>rosids</taxon>
        <taxon>malvids</taxon>
        <taxon>Malvales</taxon>
        <taxon>Malvaceae</taxon>
        <taxon>Malvoideae</taxon>
        <taxon>Hibiscus</taxon>
    </lineage>
</organism>
<dbReference type="AlphaFoldDB" id="A0A6A2X829"/>
<dbReference type="EMBL" id="VEPZ02001468">
    <property type="protein sequence ID" value="KAE8671481.1"/>
    <property type="molecule type" value="Genomic_DNA"/>
</dbReference>
<keyword evidence="2" id="KW-1185">Reference proteome</keyword>
<proteinExistence type="predicted"/>
<evidence type="ECO:0000313" key="1">
    <source>
        <dbReference type="EMBL" id="KAE8671481.1"/>
    </source>
</evidence>
<gene>
    <name evidence="1" type="ORF">F3Y22_tig00111947pilonHSYRG00081</name>
</gene>
<comment type="caution">
    <text evidence="1">The sequence shown here is derived from an EMBL/GenBank/DDBJ whole genome shotgun (WGS) entry which is preliminary data.</text>
</comment>
<evidence type="ECO:0000313" key="2">
    <source>
        <dbReference type="Proteomes" id="UP000436088"/>
    </source>
</evidence>
<protein>
    <submittedName>
        <fullName evidence="1">Uncharacterized protein</fullName>
    </submittedName>
</protein>
<reference evidence="1" key="1">
    <citation type="submission" date="2019-09" db="EMBL/GenBank/DDBJ databases">
        <title>Draft genome information of white flower Hibiscus syriacus.</title>
        <authorList>
            <person name="Kim Y.-M."/>
        </authorList>
    </citation>
    <scope>NUCLEOTIDE SEQUENCE [LARGE SCALE GENOMIC DNA]</scope>
    <source>
        <strain evidence="1">YM2019G1</strain>
    </source>
</reference>
<name>A0A6A2X829_HIBSY</name>
<dbReference type="Proteomes" id="UP000436088">
    <property type="component" value="Unassembled WGS sequence"/>
</dbReference>
<sequence>MISGISALNSEAEAEALPTSRELLKPSLLVKSSSGFSFLGEKMGNFNEETLGEFNEGKHRGRPDCRFCEGNVAIALSSNTGSGKVETFQEKKELVDC</sequence>